<evidence type="ECO:0000259" key="2">
    <source>
        <dbReference type="Pfam" id="PF12819"/>
    </source>
</evidence>
<dbReference type="PANTHER" id="PTHR45631">
    <property type="entry name" value="OS07G0107800 PROTEIN-RELATED"/>
    <property type="match status" value="1"/>
</dbReference>
<reference evidence="3" key="1">
    <citation type="submission" date="2015-06" db="UniProtKB">
        <authorList>
            <consortium name="EnsemblPlants"/>
        </authorList>
    </citation>
    <scope>IDENTIFICATION</scope>
</reference>
<evidence type="ECO:0000313" key="3">
    <source>
        <dbReference type="EnsemblPlants" id="EMT12008"/>
    </source>
</evidence>
<feature type="domain" description="Malectin-like" evidence="2">
    <location>
        <begin position="43"/>
        <end position="320"/>
    </location>
</feature>
<dbReference type="Pfam" id="PF00560">
    <property type="entry name" value="LRR_1"/>
    <property type="match status" value="2"/>
</dbReference>
<dbReference type="EnsemblPlants" id="EMT12008">
    <property type="protein sequence ID" value="EMT12008"/>
    <property type="gene ID" value="F775_18346"/>
</dbReference>
<dbReference type="Gene3D" id="3.80.10.10">
    <property type="entry name" value="Ribonuclease Inhibitor"/>
    <property type="match status" value="1"/>
</dbReference>
<dbReference type="Pfam" id="PF12819">
    <property type="entry name" value="Malectin_like"/>
    <property type="match status" value="1"/>
</dbReference>
<dbReference type="PROSITE" id="PS51450">
    <property type="entry name" value="LRR"/>
    <property type="match status" value="1"/>
</dbReference>
<dbReference type="PANTHER" id="PTHR45631:SF213">
    <property type="entry name" value="PROTEIN KINASE DOMAIN-CONTAINING PROTEIN"/>
    <property type="match status" value="1"/>
</dbReference>
<dbReference type="InterPro" id="IPR032675">
    <property type="entry name" value="LRR_dom_sf"/>
</dbReference>
<organism evidence="3">
    <name type="scientific">Aegilops tauschii</name>
    <name type="common">Tausch's goatgrass</name>
    <name type="synonym">Aegilops squarrosa</name>
    <dbReference type="NCBI Taxonomy" id="37682"/>
    <lineage>
        <taxon>Eukaryota</taxon>
        <taxon>Viridiplantae</taxon>
        <taxon>Streptophyta</taxon>
        <taxon>Embryophyta</taxon>
        <taxon>Tracheophyta</taxon>
        <taxon>Spermatophyta</taxon>
        <taxon>Magnoliopsida</taxon>
        <taxon>Liliopsida</taxon>
        <taxon>Poales</taxon>
        <taxon>Poaceae</taxon>
        <taxon>BOP clade</taxon>
        <taxon>Pooideae</taxon>
        <taxon>Triticodae</taxon>
        <taxon>Triticeae</taxon>
        <taxon>Triticinae</taxon>
        <taxon>Aegilops</taxon>
    </lineage>
</organism>
<dbReference type="ExpressionAtlas" id="M8CA57">
    <property type="expression patterns" value="baseline"/>
</dbReference>
<dbReference type="AlphaFoldDB" id="M8CA57"/>
<proteinExistence type="predicted"/>
<sequence>MVISPHCSAISIKPTWNLALLLILVMMMIRVHGQSSTSGFISIDCGNNGTYNDSITGLQYHSDDGFVEGGLSHKISTEFMADAASEQAKTLRSFPDGSRNCYTLPSIIGKKYLLRALFSYGDYDGLNRTLDGSPFLFGLHIGVNFWDTVNLTYWNPSITAWKEVLTVAPGDSMSVCLINFGTGTPFVSVLELRPLLDAMYPFVNTSVSVGYFGRIRFDEVADFITRYPVDPYDRFWEGWSSYHNTYPWINLNTSSQVEILPGDDYFNVPMAIFQKATTLDANYYSMWIGIEKDNVDSKSVRLLPIFHFAEINGSNPNRRNLSTSGLKGGLTIAFMNMVSLENLDLSHNNLTGGIPDYQIKSIKVLDLSYNQLDGPIPHSILQRYQAGLLDLRFACSVAQSFRLD</sequence>
<dbReference type="InterPro" id="IPR024788">
    <property type="entry name" value="Malectin-like_Carb-bd_dom"/>
</dbReference>
<dbReference type="PRINTS" id="PR00019">
    <property type="entry name" value="LEURICHRPT"/>
</dbReference>
<comment type="subcellular location">
    <subcellularLocation>
        <location evidence="1">Membrane</location>
        <topology evidence="1">Single-pass membrane protein</topology>
    </subcellularLocation>
</comment>
<accession>M8CA57</accession>
<dbReference type="GO" id="GO:0016020">
    <property type="term" value="C:membrane"/>
    <property type="evidence" value="ECO:0007669"/>
    <property type="project" value="UniProtKB-SubCell"/>
</dbReference>
<name>M8CA57_AEGTA</name>
<dbReference type="InterPro" id="IPR001611">
    <property type="entry name" value="Leu-rich_rpt"/>
</dbReference>
<protein>
    <submittedName>
        <fullName evidence="3">Putative LRR receptor-like serine/threonine-protein kinase</fullName>
    </submittedName>
</protein>
<evidence type="ECO:0000256" key="1">
    <source>
        <dbReference type="ARBA" id="ARBA00004167"/>
    </source>
</evidence>
<dbReference type="SUPFAM" id="SSF52058">
    <property type="entry name" value="L domain-like"/>
    <property type="match status" value="1"/>
</dbReference>